<proteinExistence type="predicted"/>
<evidence type="ECO:0000256" key="1">
    <source>
        <dbReference type="SAM" id="MobiDB-lite"/>
    </source>
</evidence>
<dbReference type="EMBL" id="CAJJDN010000090">
    <property type="protein sequence ID" value="CAD8108067.1"/>
    <property type="molecule type" value="Genomic_DNA"/>
</dbReference>
<evidence type="ECO:0000313" key="2">
    <source>
        <dbReference type="EMBL" id="CAD8108067.1"/>
    </source>
</evidence>
<comment type="caution">
    <text evidence="2">The sequence shown here is derived from an EMBL/GenBank/DDBJ whole genome shotgun (WGS) entry which is preliminary data.</text>
</comment>
<reference evidence="2" key="1">
    <citation type="submission" date="2021-01" db="EMBL/GenBank/DDBJ databases">
        <authorList>
            <consortium name="Genoscope - CEA"/>
            <person name="William W."/>
        </authorList>
    </citation>
    <scope>NUCLEOTIDE SEQUENCE</scope>
</reference>
<dbReference type="AlphaFoldDB" id="A0A8S1PXS1"/>
<dbReference type="Proteomes" id="UP000692954">
    <property type="component" value="Unassembled WGS sequence"/>
</dbReference>
<gene>
    <name evidence="2" type="ORF">PSON_ATCC_30995.1.T0900105</name>
</gene>
<sequence>MLTASPHIKSDKPYQQSPQYKKPHPYNPEASISLKNSINLKVDYLSIHFKVWCEELRRHTNIIKNLLLQ</sequence>
<protein>
    <submittedName>
        <fullName evidence="2">Uncharacterized protein</fullName>
    </submittedName>
</protein>
<organism evidence="2 3">
    <name type="scientific">Paramecium sonneborni</name>
    <dbReference type="NCBI Taxonomy" id="65129"/>
    <lineage>
        <taxon>Eukaryota</taxon>
        <taxon>Sar</taxon>
        <taxon>Alveolata</taxon>
        <taxon>Ciliophora</taxon>
        <taxon>Intramacronucleata</taxon>
        <taxon>Oligohymenophorea</taxon>
        <taxon>Peniculida</taxon>
        <taxon>Parameciidae</taxon>
        <taxon>Paramecium</taxon>
    </lineage>
</organism>
<dbReference type="OrthoDB" id="303379at2759"/>
<accession>A0A8S1PXS1</accession>
<evidence type="ECO:0000313" key="3">
    <source>
        <dbReference type="Proteomes" id="UP000692954"/>
    </source>
</evidence>
<name>A0A8S1PXS1_9CILI</name>
<feature type="region of interest" description="Disordered" evidence="1">
    <location>
        <begin position="1"/>
        <end position="28"/>
    </location>
</feature>
<keyword evidence="3" id="KW-1185">Reference proteome</keyword>